<feature type="compositionally biased region" description="Acidic residues" evidence="1">
    <location>
        <begin position="47"/>
        <end position="57"/>
    </location>
</feature>
<dbReference type="EMBL" id="PDYG01000027">
    <property type="protein sequence ID" value="PHU37849.1"/>
    <property type="molecule type" value="Genomic_DNA"/>
</dbReference>
<feature type="compositionally biased region" description="Polar residues" evidence="1">
    <location>
        <begin position="69"/>
        <end position="79"/>
    </location>
</feature>
<evidence type="ECO:0000313" key="2">
    <source>
        <dbReference type="EMBL" id="PHU37849.1"/>
    </source>
</evidence>
<evidence type="ECO:0000313" key="3">
    <source>
        <dbReference type="Proteomes" id="UP000224563"/>
    </source>
</evidence>
<gene>
    <name evidence="2" type="ORF">CSX02_05750</name>
</gene>
<keyword evidence="3" id="KW-1185">Reference proteome</keyword>
<feature type="compositionally biased region" description="Basic and acidic residues" evidence="1">
    <location>
        <begin position="58"/>
        <end position="68"/>
    </location>
</feature>
<protein>
    <submittedName>
        <fullName evidence="2">Uncharacterized protein</fullName>
    </submittedName>
</protein>
<sequence length="146" mass="16926">MEKKQVGGQLSLFDYINSIQNTEDYGNVEMVSLMPEPKFDPSLEIIDLNDEPEVTEPDEVKTEAEKPQESTTKTENADSTPVMSKYFVDRQGNVGFVEYWNYNNIRVQYPGDECIAKQFDNSKEAVDYYIETMYQMMDDKGLKEKM</sequence>
<feature type="region of interest" description="Disordered" evidence="1">
    <location>
        <begin position="47"/>
        <end position="79"/>
    </location>
</feature>
<comment type="caution">
    <text evidence="2">The sequence shown here is derived from an EMBL/GenBank/DDBJ whole genome shotgun (WGS) entry which is preliminary data.</text>
</comment>
<accession>A0A2G3E3L8</accession>
<organism evidence="2 3">
    <name type="scientific">Agathobacter ruminis</name>
    <dbReference type="NCBI Taxonomy" id="1712665"/>
    <lineage>
        <taxon>Bacteria</taxon>
        <taxon>Bacillati</taxon>
        <taxon>Bacillota</taxon>
        <taxon>Clostridia</taxon>
        <taxon>Lachnospirales</taxon>
        <taxon>Lachnospiraceae</taxon>
        <taxon>Agathobacter</taxon>
    </lineage>
</organism>
<reference evidence="2 3" key="1">
    <citation type="submission" date="2017-10" db="EMBL/GenBank/DDBJ databases">
        <title>Resolving the taxonomy of Roseburia spp., Eubacterium rectale and Agathobacter spp. through phylogenomic analysis.</title>
        <authorList>
            <person name="Sheridan P.O."/>
            <person name="Walker A.W."/>
            <person name="Duncan S.H."/>
            <person name="Scott K.P."/>
            <person name="Toole P.W.O."/>
            <person name="Luis P."/>
            <person name="Flint H.J."/>
        </authorList>
    </citation>
    <scope>NUCLEOTIDE SEQUENCE [LARGE SCALE GENOMIC DNA]</scope>
    <source>
        <strain evidence="2 3">JK623</strain>
    </source>
</reference>
<evidence type="ECO:0000256" key="1">
    <source>
        <dbReference type="SAM" id="MobiDB-lite"/>
    </source>
</evidence>
<dbReference type="RefSeq" id="WP_099385969.1">
    <property type="nucleotide sequence ID" value="NZ_JANSWH010000045.1"/>
</dbReference>
<reference evidence="2 3" key="2">
    <citation type="submission" date="2017-10" db="EMBL/GenBank/DDBJ databases">
        <authorList>
            <person name="Banno H."/>
            <person name="Chua N.-H."/>
        </authorList>
    </citation>
    <scope>NUCLEOTIDE SEQUENCE [LARGE SCALE GENOMIC DNA]</scope>
    <source>
        <strain evidence="2 3">JK623</strain>
    </source>
</reference>
<dbReference type="Proteomes" id="UP000224563">
    <property type="component" value="Unassembled WGS sequence"/>
</dbReference>
<proteinExistence type="predicted"/>
<dbReference type="AlphaFoldDB" id="A0A2G3E3L8"/>
<name>A0A2G3E3L8_9FIRM</name>